<gene>
    <name evidence="2" type="ORF">UY77_C0015G0016</name>
</gene>
<organism evidence="2 3">
    <name type="scientific">Candidatus Uhrbacteria bacterium GW2011_GWA2_53_10</name>
    <dbReference type="NCBI Taxonomy" id="1618980"/>
    <lineage>
        <taxon>Bacteria</taxon>
        <taxon>Candidatus Uhriibacteriota</taxon>
    </lineage>
</organism>
<protein>
    <submittedName>
        <fullName evidence="2">Uncharacterized protein</fullName>
    </submittedName>
</protein>
<keyword evidence="1" id="KW-1133">Transmembrane helix</keyword>
<evidence type="ECO:0000313" key="3">
    <source>
        <dbReference type="Proteomes" id="UP000034711"/>
    </source>
</evidence>
<evidence type="ECO:0000256" key="1">
    <source>
        <dbReference type="SAM" id="Phobius"/>
    </source>
</evidence>
<accession>A0A0G1XP70</accession>
<feature type="transmembrane region" description="Helical" evidence="1">
    <location>
        <begin position="117"/>
        <end position="138"/>
    </location>
</feature>
<feature type="transmembrane region" description="Helical" evidence="1">
    <location>
        <begin position="47"/>
        <end position="69"/>
    </location>
</feature>
<sequence length="184" mass="20596">MHKRTIHFFRDMLVIALTVVVAVLLVQTGIVEMILRELDGGIWAANFLGGFFFTSIFTTAIAVVVLGEIAQEQSVLLTAVIGGVGAMIGDFVIFRFMRDHFAADLDGFLKARRLRRWKLLIHGRYFRWFFLLIGAVIIASPLPDELGLTLMGLSRMRISTFLLISFVMNSLGIFVIGLVARSFI</sequence>
<evidence type="ECO:0000313" key="2">
    <source>
        <dbReference type="EMBL" id="KKW32731.1"/>
    </source>
</evidence>
<comment type="caution">
    <text evidence="2">The sequence shown here is derived from an EMBL/GenBank/DDBJ whole genome shotgun (WGS) entry which is preliminary data.</text>
</comment>
<reference evidence="2 3" key="1">
    <citation type="journal article" date="2015" name="Nature">
        <title>rRNA introns, odd ribosomes, and small enigmatic genomes across a large radiation of phyla.</title>
        <authorList>
            <person name="Brown C.T."/>
            <person name="Hug L.A."/>
            <person name="Thomas B.C."/>
            <person name="Sharon I."/>
            <person name="Castelle C.J."/>
            <person name="Singh A."/>
            <person name="Wilkins M.J."/>
            <person name="Williams K.H."/>
            <person name="Banfield J.F."/>
        </authorList>
    </citation>
    <scope>NUCLEOTIDE SEQUENCE [LARGE SCALE GENOMIC DNA]</scope>
</reference>
<proteinExistence type="predicted"/>
<feature type="transmembrane region" description="Helical" evidence="1">
    <location>
        <begin position="75"/>
        <end position="96"/>
    </location>
</feature>
<feature type="transmembrane region" description="Helical" evidence="1">
    <location>
        <begin position="158"/>
        <end position="180"/>
    </location>
</feature>
<feature type="transmembrane region" description="Helical" evidence="1">
    <location>
        <begin position="12"/>
        <end position="35"/>
    </location>
</feature>
<dbReference type="Proteomes" id="UP000034711">
    <property type="component" value="Unassembled WGS sequence"/>
</dbReference>
<dbReference type="EMBL" id="LCRI01000015">
    <property type="protein sequence ID" value="KKW32731.1"/>
    <property type="molecule type" value="Genomic_DNA"/>
</dbReference>
<name>A0A0G1XP70_9BACT</name>
<keyword evidence="1" id="KW-0472">Membrane</keyword>
<dbReference type="AlphaFoldDB" id="A0A0G1XP70"/>
<keyword evidence="1" id="KW-0812">Transmembrane</keyword>